<dbReference type="AlphaFoldDB" id="A0A251QUT8"/>
<dbReference type="EMBL" id="CM007651">
    <property type="protein sequence ID" value="ONI27536.1"/>
    <property type="molecule type" value="Genomic_DNA"/>
</dbReference>
<proteinExistence type="predicted"/>
<protein>
    <submittedName>
        <fullName evidence="1">Uncharacterized protein</fullName>
    </submittedName>
</protein>
<organism evidence="1 2">
    <name type="scientific">Prunus persica</name>
    <name type="common">Peach</name>
    <name type="synonym">Amygdalus persica</name>
    <dbReference type="NCBI Taxonomy" id="3760"/>
    <lineage>
        <taxon>Eukaryota</taxon>
        <taxon>Viridiplantae</taxon>
        <taxon>Streptophyta</taxon>
        <taxon>Embryophyta</taxon>
        <taxon>Tracheophyta</taxon>
        <taxon>Spermatophyta</taxon>
        <taxon>Magnoliopsida</taxon>
        <taxon>eudicotyledons</taxon>
        <taxon>Gunneridae</taxon>
        <taxon>Pentapetalae</taxon>
        <taxon>rosids</taxon>
        <taxon>fabids</taxon>
        <taxon>Rosales</taxon>
        <taxon>Rosaceae</taxon>
        <taxon>Amygdaloideae</taxon>
        <taxon>Amygdaleae</taxon>
        <taxon>Prunus</taxon>
    </lineage>
</organism>
<dbReference type="Gramene" id="ONI27536">
    <property type="protein sequence ID" value="ONI27536"/>
    <property type="gene ID" value="PRUPE_1G093100"/>
</dbReference>
<gene>
    <name evidence="1" type="ORF">PRUPE_1G093100</name>
</gene>
<evidence type="ECO:0000313" key="1">
    <source>
        <dbReference type="EMBL" id="ONI27536.1"/>
    </source>
</evidence>
<dbReference type="Proteomes" id="UP000006882">
    <property type="component" value="Chromosome G1"/>
</dbReference>
<reference evidence="1 2" key="1">
    <citation type="journal article" date="2013" name="Nat. Genet.">
        <title>The high-quality draft genome of peach (Prunus persica) identifies unique patterns of genetic diversity, domestication and genome evolution.</title>
        <authorList>
            <consortium name="International Peach Genome Initiative"/>
            <person name="Verde I."/>
            <person name="Abbott A.G."/>
            <person name="Scalabrin S."/>
            <person name="Jung S."/>
            <person name="Shu S."/>
            <person name="Marroni F."/>
            <person name="Zhebentyayeva T."/>
            <person name="Dettori M.T."/>
            <person name="Grimwood J."/>
            <person name="Cattonaro F."/>
            <person name="Zuccolo A."/>
            <person name="Rossini L."/>
            <person name="Jenkins J."/>
            <person name="Vendramin E."/>
            <person name="Meisel L.A."/>
            <person name="Decroocq V."/>
            <person name="Sosinski B."/>
            <person name="Prochnik S."/>
            <person name="Mitros T."/>
            <person name="Policriti A."/>
            <person name="Cipriani G."/>
            <person name="Dondini L."/>
            <person name="Ficklin S."/>
            <person name="Goodstein D.M."/>
            <person name="Xuan P."/>
            <person name="Del Fabbro C."/>
            <person name="Aramini V."/>
            <person name="Copetti D."/>
            <person name="Gonzalez S."/>
            <person name="Horner D.S."/>
            <person name="Falchi R."/>
            <person name="Lucas S."/>
            <person name="Mica E."/>
            <person name="Maldonado J."/>
            <person name="Lazzari B."/>
            <person name="Bielenberg D."/>
            <person name="Pirona R."/>
            <person name="Miculan M."/>
            <person name="Barakat A."/>
            <person name="Testolin R."/>
            <person name="Stella A."/>
            <person name="Tartarini S."/>
            <person name="Tonutti P."/>
            <person name="Arus P."/>
            <person name="Orellana A."/>
            <person name="Wells C."/>
            <person name="Main D."/>
            <person name="Vizzotto G."/>
            <person name="Silva H."/>
            <person name="Salamini F."/>
            <person name="Schmutz J."/>
            <person name="Morgante M."/>
            <person name="Rokhsar D.S."/>
        </authorList>
    </citation>
    <scope>NUCLEOTIDE SEQUENCE [LARGE SCALE GENOMIC DNA]</scope>
    <source>
        <strain evidence="2">cv. Nemared</strain>
    </source>
</reference>
<sequence>MAKGFSKRWSLILRCELERKREKEQKERHQPFNEPFDIFLRLELESWRRKTRSSQARRRRRFPPLKTLSFHYFHKICKLFLVIF</sequence>
<evidence type="ECO:0000313" key="2">
    <source>
        <dbReference type="Proteomes" id="UP000006882"/>
    </source>
</evidence>
<name>A0A251QUT8_PRUPE</name>
<keyword evidence="2" id="KW-1185">Reference proteome</keyword>
<accession>A0A251QUT8</accession>